<protein>
    <submittedName>
        <fullName evidence="1">DUF4406 domain-containing protein</fullName>
    </submittedName>
</protein>
<gene>
    <name evidence="1" type="ORF">VH79_24555</name>
</gene>
<proteinExistence type="predicted"/>
<dbReference type="InterPro" id="IPR025518">
    <property type="entry name" value="DUF4406"/>
</dbReference>
<name>A0A5U3IW99_SALER</name>
<dbReference type="Proteomes" id="UP000839610">
    <property type="component" value="Unassembled WGS sequence"/>
</dbReference>
<dbReference type="EMBL" id="AAGLUV010000027">
    <property type="protein sequence ID" value="EBP4586302.1"/>
    <property type="molecule type" value="Genomic_DNA"/>
</dbReference>
<dbReference type="SUPFAM" id="SSF52309">
    <property type="entry name" value="N-(deoxy)ribosyltransferase-like"/>
    <property type="match status" value="1"/>
</dbReference>
<dbReference type="Pfam" id="PF14359">
    <property type="entry name" value="DUF4406"/>
    <property type="match status" value="1"/>
</dbReference>
<reference evidence="1" key="1">
    <citation type="submission" date="2018-07" db="EMBL/GenBank/DDBJ databases">
        <authorList>
            <consortium name="GenomeTrakr network: Whole genome sequencing for foodborne pathogen traceback"/>
        </authorList>
    </citation>
    <scope>NUCLEOTIDE SEQUENCE [LARGE SCALE GENOMIC DNA]</scope>
    <source>
        <strain evidence="1">FDA00008842</strain>
    </source>
</reference>
<dbReference type="AlphaFoldDB" id="A0A5U3IW99"/>
<sequence length="63" mass="7057">MRGLFHIQGSLMKVYIAGPMSGLPNFNRDRFNEIAALVISAFNFRTINGVRVFITISIISEVI</sequence>
<comment type="caution">
    <text evidence="1">The sequence shown here is derived from an EMBL/GenBank/DDBJ whole genome shotgun (WGS) entry which is preliminary data.</text>
</comment>
<evidence type="ECO:0000313" key="1">
    <source>
        <dbReference type="EMBL" id="EBP4586302.1"/>
    </source>
</evidence>
<organism evidence="1">
    <name type="scientific">Salmonella enterica</name>
    <name type="common">Salmonella choleraesuis</name>
    <dbReference type="NCBI Taxonomy" id="28901"/>
    <lineage>
        <taxon>Bacteria</taxon>
        <taxon>Pseudomonadati</taxon>
        <taxon>Pseudomonadota</taxon>
        <taxon>Gammaproteobacteria</taxon>
        <taxon>Enterobacterales</taxon>
        <taxon>Enterobacteriaceae</taxon>
        <taxon>Salmonella</taxon>
    </lineage>
</organism>
<accession>A0A5U3IW99</accession>